<protein>
    <submittedName>
        <fullName evidence="2">Kinase-like domain-containing protein</fullName>
    </submittedName>
</protein>
<gene>
    <name evidence="2" type="ORF">BDV96DRAFT_583989</name>
</gene>
<dbReference type="OrthoDB" id="10003767at2759"/>
<dbReference type="InterPro" id="IPR051678">
    <property type="entry name" value="AGP_Transferase"/>
</dbReference>
<evidence type="ECO:0000313" key="2">
    <source>
        <dbReference type="EMBL" id="KAF2110426.1"/>
    </source>
</evidence>
<feature type="domain" description="Aminoglycoside phosphotransferase" evidence="1">
    <location>
        <begin position="351"/>
        <end position="564"/>
    </location>
</feature>
<keyword evidence="2" id="KW-0808">Transferase</keyword>
<dbReference type="PANTHER" id="PTHR21310:SF58">
    <property type="entry name" value="AMINOGLYCOSIDE PHOSPHOTRANSFERASE DOMAIN-CONTAINING PROTEIN"/>
    <property type="match status" value="1"/>
</dbReference>
<proteinExistence type="predicted"/>
<dbReference type="InterPro" id="IPR002575">
    <property type="entry name" value="Aminoglycoside_PTrfase"/>
</dbReference>
<evidence type="ECO:0000313" key="3">
    <source>
        <dbReference type="Proteomes" id="UP000799770"/>
    </source>
</evidence>
<dbReference type="PANTHER" id="PTHR21310">
    <property type="entry name" value="AMINOGLYCOSIDE PHOSPHOTRANSFERASE-RELATED-RELATED"/>
    <property type="match status" value="1"/>
</dbReference>
<dbReference type="Gene3D" id="3.90.1200.10">
    <property type="match status" value="1"/>
</dbReference>
<accession>A0A6A5YTU5</accession>
<evidence type="ECO:0000259" key="1">
    <source>
        <dbReference type="Pfam" id="PF01636"/>
    </source>
</evidence>
<dbReference type="GO" id="GO:0016301">
    <property type="term" value="F:kinase activity"/>
    <property type="evidence" value="ECO:0007669"/>
    <property type="project" value="UniProtKB-KW"/>
</dbReference>
<dbReference type="Proteomes" id="UP000799770">
    <property type="component" value="Unassembled WGS sequence"/>
</dbReference>
<keyword evidence="2" id="KW-0418">Kinase</keyword>
<dbReference type="SUPFAM" id="SSF56112">
    <property type="entry name" value="Protein kinase-like (PK-like)"/>
    <property type="match status" value="1"/>
</dbReference>
<keyword evidence="3" id="KW-1185">Reference proteome</keyword>
<reference evidence="2" key="1">
    <citation type="journal article" date="2020" name="Stud. Mycol.">
        <title>101 Dothideomycetes genomes: a test case for predicting lifestyles and emergence of pathogens.</title>
        <authorList>
            <person name="Haridas S."/>
            <person name="Albert R."/>
            <person name="Binder M."/>
            <person name="Bloem J."/>
            <person name="Labutti K."/>
            <person name="Salamov A."/>
            <person name="Andreopoulos B."/>
            <person name="Baker S."/>
            <person name="Barry K."/>
            <person name="Bills G."/>
            <person name="Bluhm B."/>
            <person name="Cannon C."/>
            <person name="Castanera R."/>
            <person name="Culley D."/>
            <person name="Daum C."/>
            <person name="Ezra D."/>
            <person name="Gonzalez J."/>
            <person name="Henrissat B."/>
            <person name="Kuo A."/>
            <person name="Liang C."/>
            <person name="Lipzen A."/>
            <person name="Lutzoni F."/>
            <person name="Magnuson J."/>
            <person name="Mondo S."/>
            <person name="Nolan M."/>
            <person name="Ohm R."/>
            <person name="Pangilinan J."/>
            <person name="Park H.-J."/>
            <person name="Ramirez L."/>
            <person name="Alfaro M."/>
            <person name="Sun H."/>
            <person name="Tritt A."/>
            <person name="Yoshinaga Y."/>
            <person name="Zwiers L.-H."/>
            <person name="Turgeon B."/>
            <person name="Goodwin S."/>
            <person name="Spatafora J."/>
            <person name="Crous P."/>
            <person name="Grigoriev I."/>
        </authorList>
    </citation>
    <scope>NUCLEOTIDE SEQUENCE</scope>
    <source>
        <strain evidence="2">CBS 627.86</strain>
    </source>
</reference>
<name>A0A6A5YTU5_9PLEO</name>
<dbReference type="CDD" id="cd05120">
    <property type="entry name" value="APH_ChoK_like"/>
    <property type="match status" value="1"/>
</dbReference>
<dbReference type="InterPro" id="IPR011009">
    <property type="entry name" value="Kinase-like_dom_sf"/>
</dbReference>
<dbReference type="Gene3D" id="3.30.200.150">
    <property type="match status" value="1"/>
</dbReference>
<sequence>MGTPYHVSNSVSKLFFQNTASAEYEALSVIAKLLAHPQRTLLSSFVQQAADRELAARFFLSEIHRQDAAAVLEFLADWTSLIKKVRPVVGYDLEASLRQTIWRRDGGQCCISKDYEAYQDGANLLCAYIIPPTLLCDDEMAENGKLYRIFAAFIGQLPLQSLRSMLDEQPGSSKQDRSNQLLSLSPAMFEHFKNGRLSLLESTPSTTTDTDQYLAKVNEFIPSISVGRFLSVNLNNKASGLASLPNPQLLKVHSQLADALAWLEVSEYMRQADDESRNKRTDRTPSPTPDDPAIETLWGQWCYQSISQIIRYLWTRTPASFRAFAYMRLASVASSLYGDTGSARVHQLPFNYYLRIEPSTRAPRHEAEFEALRLVEKYTTIPAPRGVDTFQHSNHSFLLMTAISGTRIGPMLATMTDEQLDAVASSLREYTSELRRIPKRTGSDFQICNPLGGGILDWRIADSRTKELRFRDEAGFHEHLTEGLFLNENALEQVSISHGVKHNIVFTHADLNMKNILVDKRGKIAGIVDWECAGWYPEYWEYTKAHFTVRVSIRWLADVIHQVFPTYNDELQVENMLTSMRPSW</sequence>
<dbReference type="Pfam" id="PF01636">
    <property type="entry name" value="APH"/>
    <property type="match status" value="1"/>
</dbReference>
<dbReference type="EMBL" id="ML977338">
    <property type="protein sequence ID" value="KAF2110426.1"/>
    <property type="molecule type" value="Genomic_DNA"/>
</dbReference>
<dbReference type="AlphaFoldDB" id="A0A6A5YTU5"/>
<organism evidence="2 3">
    <name type="scientific">Lophiotrema nucula</name>
    <dbReference type="NCBI Taxonomy" id="690887"/>
    <lineage>
        <taxon>Eukaryota</taxon>
        <taxon>Fungi</taxon>
        <taxon>Dikarya</taxon>
        <taxon>Ascomycota</taxon>
        <taxon>Pezizomycotina</taxon>
        <taxon>Dothideomycetes</taxon>
        <taxon>Pleosporomycetidae</taxon>
        <taxon>Pleosporales</taxon>
        <taxon>Lophiotremataceae</taxon>
        <taxon>Lophiotrema</taxon>
    </lineage>
</organism>